<feature type="transmembrane region" description="Helical" evidence="6">
    <location>
        <begin position="282"/>
        <end position="303"/>
    </location>
</feature>
<feature type="transmembrane region" description="Helical" evidence="6">
    <location>
        <begin position="678"/>
        <end position="698"/>
    </location>
</feature>
<evidence type="ECO:0000256" key="6">
    <source>
        <dbReference type="SAM" id="Phobius"/>
    </source>
</evidence>
<evidence type="ECO:0000256" key="4">
    <source>
        <dbReference type="ARBA" id="ARBA00022989"/>
    </source>
</evidence>
<sequence length="794" mass="83687">MSWLRRPRARLALAVWIALVAVLAAIVARSHFTADMSVFLPREPTPEQRLLVEQLREGMVSRLILVGVEGGDAKARAETSRRLAASLRADARFASVNNGETTHLQADQRWLFDNRYALSPRVTPAHFSEAGLRSALQDTLDFLASPAGLLAKPLVTRDPTGEMISLLQGLASSGQPQRDEHGVWTSRDGDTALLVLLTRASGADIDAQEAAMAAVRAAFDAARAALPPAPGSALRLEMTGPGVFSVESRDTIKSEVSRIATLGTVLVATLLLLVYRSPTVLLLSLLPMITGALAGIAAVGLGFGTVHGLTLGFGTTLIGEAVDYAIYLFVQGGSGREIRQFWPTIRLGLLTSIAGFIALFFSGFPGLAQLGVYSVAGITVAALTTRYLLPALLPENFRLRDVTPVGRRLAALAAASTRLRWLVPVLAIAAVAVLVVKRDSLWNSELFALSPVPAAAQELDLRLRAEMGAPDSRYLVVVTGADADAALRAAERLAPTLDALREQGVLDGWDSPARYLPSLATQQARLAAVPDRAELERRLNVAAAGLPLSASRLTPFLDDAEAARARPPLTRAGMEGTSLAMAVDAMLLSTDQGARALLPLRAPAAKDHVMDAARVRAALAQAGVAQAEVMGEPLFLDLKHESDALYAGYLDEAITLSLGGAAAVVLILLLFQRSPRRVWRACAPLVAAVLVVCAGLALAGEQLILLHLVGMLLIVAVGSNYTLFFAAEDGMPDPRTLASLLVATLTTVSGFGLLAVSQVPVLHAIGITVGPGALLSLAFCAMLSPARRDGGQPG</sequence>
<dbReference type="Proteomes" id="UP000295129">
    <property type="component" value="Unassembled WGS sequence"/>
</dbReference>
<keyword evidence="2" id="KW-1003">Cell membrane</keyword>
<evidence type="ECO:0000259" key="7">
    <source>
        <dbReference type="Pfam" id="PF03176"/>
    </source>
</evidence>
<feature type="transmembrane region" description="Helical" evidence="6">
    <location>
        <begin position="342"/>
        <end position="364"/>
    </location>
</feature>
<comment type="caution">
    <text evidence="8">The sequence shown here is derived from an EMBL/GenBank/DDBJ whole genome shotgun (WGS) entry which is preliminary data.</text>
</comment>
<dbReference type="EMBL" id="SNVV01000022">
    <property type="protein sequence ID" value="TDN47106.1"/>
    <property type="molecule type" value="Genomic_DNA"/>
</dbReference>
<dbReference type="AlphaFoldDB" id="A0A4R6DPZ4"/>
<keyword evidence="9" id="KW-1185">Reference proteome</keyword>
<evidence type="ECO:0000256" key="3">
    <source>
        <dbReference type="ARBA" id="ARBA00022692"/>
    </source>
</evidence>
<feature type="transmembrane region" description="Helical" evidence="6">
    <location>
        <begin position="704"/>
        <end position="725"/>
    </location>
</feature>
<evidence type="ECO:0000313" key="8">
    <source>
        <dbReference type="EMBL" id="TDN47106.1"/>
    </source>
</evidence>
<keyword evidence="4 6" id="KW-1133">Transmembrane helix</keyword>
<feature type="transmembrane region" description="Helical" evidence="6">
    <location>
        <begin position="653"/>
        <end position="671"/>
    </location>
</feature>
<dbReference type="SUPFAM" id="SSF82866">
    <property type="entry name" value="Multidrug efflux transporter AcrB transmembrane domain"/>
    <property type="match status" value="2"/>
</dbReference>
<feature type="transmembrane region" description="Helical" evidence="6">
    <location>
        <begin position="762"/>
        <end position="783"/>
    </location>
</feature>
<feature type="domain" description="Membrane transport protein MMPL" evidence="7">
    <location>
        <begin position="181"/>
        <end position="393"/>
    </location>
</feature>
<evidence type="ECO:0000256" key="5">
    <source>
        <dbReference type="ARBA" id="ARBA00023136"/>
    </source>
</evidence>
<proteinExistence type="predicted"/>
<dbReference type="Gene3D" id="1.20.1640.10">
    <property type="entry name" value="Multidrug efflux transporter AcrB transmembrane domain"/>
    <property type="match status" value="2"/>
</dbReference>
<dbReference type="PANTHER" id="PTHR33406">
    <property type="entry name" value="MEMBRANE PROTEIN MJ1562-RELATED"/>
    <property type="match status" value="1"/>
</dbReference>
<gene>
    <name evidence="8" type="ORF">C7389_12263</name>
</gene>
<keyword evidence="5 6" id="KW-0472">Membrane</keyword>
<dbReference type="InterPro" id="IPR004869">
    <property type="entry name" value="MMPL_dom"/>
</dbReference>
<dbReference type="OrthoDB" id="9780358at2"/>
<dbReference type="PANTHER" id="PTHR33406:SF13">
    <property type="entry name" value="MEMBRANE PROTEIN YDFJ"/>
    <property type="match status" value="1"/>
</dbReference>
<evidence type="ECO:0000313" key="9">
    <source>
        <dbReference type="Proteomes" id="UP000295129"/>
    </source>
</evidence>
<comment type="subcellular location">
    <subcellularLocation>
        <location evidence="1">Cell membrane</location>
        <topology evidence="1">Multi-pass membrane protein</topology>
    </subcellularLocation>
</comment>
<feature type="transmembrane region" description="Helical" evidence="6">
    <location>
        <begin position="370"/>
        <end position="389"/>
    </location>
</feature>
<reference evidence="8 9" key="1">
    <citation type="submission" date="2019-03" db="EMBL/GenBank/DDBJ databases">
        <title>Genomic Encyclopedia of Type Strains, Phase IV (KMG-IV): sequencing the most valuable type-strain genomes for metagenomic binning, comparative biology and taxonomic classification.</title>
        <authorList>
            <person name="Goeker M."/>
        </authorList>
    </citation>
    <scope>NUCLEOTIDE SEQUENCE [LARGE SCALE GENOMIC DNA]</scope>
    <source>
        <strain evidence="8 9">DSM 12121</strain>
    </source>
</reference>
<evidence type="ECO:0000256" key="1">
    <source>
        <dbReference type="ARBA" id="ARBA00004651"/>
    </source>
</evidence>
<dbReference type="RefSeq" id="WP_133594402.1">
    <property type="nucleotide sequence ID" value="NZ_SNVV01000022.1"/>
</dbReference>
<feature type="transmembrane region" description="Helical" evidence="6">
    <location>
        <begin position="409"/>
        <end position="436"/>
    </location>
</feature>
<keyword evidence="3 6" id="KW-0812">Transmembrane</keyword>
<feature type="transmembrane region" description="Helical" evidence="6">
    <location>
        <begin position="309"/>
        <end position="330"/>
    </location>
</feature>
<dbReference type="GO" id="GO:0005886">
    <property type="term" value="C:plasma membrane"/>
    <property type="evidence" value="ECO:0007669"/>
    <property type="project" value="UniProtKB-SubCell"/>
</dbReference>
<dbReference type="InterPro" id="IPR050545">
    <property type="entry name" value="Mycobact_MmpL"/>
</dbReference>
<evidence type="ECO:0000256" key="2">
    <source>
        <dbReference type="ARBA" id="ARBA00022475"/>
    </source>
</evidence>
<dbReference type="Pfam" id="PF03176">
    <property type="entry name" value="MMPL"/>
    <property type="match status" value="1"/>
</dbReference>
<accession>A0A4R6DPZ4</accession>
<feature type="transmembrane region" description="Helical" evidence="6">
    <location>
        <begin position="737"/>
        <end position="756"/>
    </location>
</feature>
<name>A0A4R6DPZ4_9RHOO</name>
<protein>
    <submittedName>
        <fullName evidence="8">Putative exporter</fullName>
    </submittedName>
</protein>
<organism evidence="8 9">
    <name type="scientific">Azoarcus indigens</name>
    <dbReference type="NCBI Taxonomy" id="29545"/>
    <lineage>
        <taxon>Bacteria</taxon>
        <taxon>Pseudomonadati</taxon>
        <taxon>Pseudomonadota</taxon>
        <taxon>Betaproteobacteria</taxon>
        <taxon>Rhodocyclales</taxon>
        <taxon>Zoogloeaceae</taxon>
        <taxon>Azoarcus</taxon>
    </lineage>
</organism>
<feature type="transmembrane region" description="Helical" evidence="6">
    <location>
        <begin position="256"/>
        <end position="275"/>
    </location>
</feature>